<organism evidence="2 3">
    <name type="scientific">Actinomadura viridis</name>
    <dbReference type="NCBI Taxonomy" id="58110"/>
    <lineage>
        <taxon>Bacteria</taxon>
        <taxon>Bacillati</taxon>
        <taxon>Actinomycetota</taxon>
        <taxon>Actinomycetes</taxon>
        <taxon>Streptosporangiales</taxon>
        <taxon>Thermomonosporaceae</taxon>
        <taxon>Actinomadura</taxon>
    </lineage>
</organism>
<keyword evidence="3" id="KW-1185">Reference proteome</keyword>
<evidence type="ECO:0000313" key="3">
    <source>
        <dbReference type="Proteomes" id="UP000614047"/>
    </source>
</evidence>
<dbReference type="AlphaFoldDB" id="A0A931GUD9"/>
<evidence type="ECO:0000313" key="2">
    <source>
        <dbReference type="EMBL" id="MBG6093049.1"/>
    </source>
</evidence>
<gene>
    <name evidence="2" type="ORF">IW256_007162</name>
</gene>
<sequence length="182" mass="19405">MPLFDDEVSAGAARALEEAGFTRLLAVPAFPVAGPRGFRYPLRTGTPDGGEWYLRSWGTDFEIVDRGWLRRGLRRSFSLGWAIVPDGQTDRLLMVEAFERDRSALAERGERVLGALAPFAARSAVAEGEQWGRPTLRVAALLASEPQAGSPAEPPAEARVGRAAPAPGAAPGADRGEAPGDR</sequence>
<accession>A0A931GUD9</accession>
<reference evidence="2" key="1">
    <citation type="submission" date="2020-11" db="EMBL/GenBank/DDBJ databases">
        <title>Sequencing the genomes of 1000 actinobacteria strains.</title>
        <authorList>
            <person name="Klenk H.-P."/>
        </authorList>
    </citation>
    <scope>NUCLEOTIDE SEQUENCE</scope>
    <source>
        <strain evidence="2">DSM 43175</strain>
    </source>
</reference>
<protein>
    <submittedName>
        <fullName evidence="2">Uncharacterized protein</fullName>
    </submittedName>
</protein>
<name>A0A931GUD9_9ACTN</name>
<dbReference type="EMBL" id="JADOUA010000001">
    <property type="protein sequence ID" value="MBG6093049.1"/>
    <property type="molecule type" value="Genomic_DNA"/>
</dbReference>
<evidence type="ECO:0000256" key="1">
    <source>
        <dbReference type="SAM" id="MobiDB-lite"/>
    </source>
</evidence>
<feature type="compositionally biased region" description="Low complexity" evidence="1">
    <location>
        <begin position="155"/>
        <end position="173"/>
    </location>
</feature>
<comment type="caution">
    <text evidence="2">The sequence shown here is derived from an EMBL/GenBank/DDBJ whole genome shotgun (WGS) entry which is preliminary data.</text>
</comment>
<dbReference type="Proteomes" id="UP000614047">
    <property type="component" value="Unassembled WGS sequence"/>
</dbReference>
<feature type="region of interest" description="Disordered" evidence="1">
    <location>
        <begin position="144"/>
        <end position="182"/>
    </location>
</feature>
<dbReference type="RefSeq" id="WP_197015157.1">
    <property type="nucleotide sequence ID" value="NZ_BAABES010000018.1"/>
</dbReference>
<proteinExistence type="predicted"/>